<dbReference type="Proteomes" id="UP000799764">
    <property type="component" value="Unassembled WGS sequence"/>
</dbReference>
<name>A0A9P4PEV7_9PLEO</name>
<dbReference type="Pfam" id="PF25534">
    <property type="entry name" value="DUF7918"/>
    <property type="match status" value="1"/>
</dbReference>
<proteinExistence type="predicted"/>
<keyword evidence="3" id="KW-1185">Reference proteome</keyword>
<reference evidence="2" key="1">
    <citation type="journal article" date="2020" name="Stud. Mycol.">
        <title>101 Dothideomycetes genomes: a test case for predicting lifestyles and emergence of pathogens.</title>
        <authorList>
            <person name="Haridas S."/>
            <person name="Albert R."/>
            <person name="Binder M."/>
            <person name="Bloem J."/>
            <person name="Labutti K."/>
            <person name="Salamov A."/>
            <person name="Andreopoulos B."/>
            <person name="Baker S."/>
            <person name="Barry K."/>
            <person name="Bills G."/>
            <person name="Bluhm B."/>
            <person name="Cannon C."/>
            <person name="Castanera R."/>
            <person name="Culley D."/>
            <person name="Daum C."/>
            <person name="Ezra D."/>
            <person name="Gonzalez J."/>
            <person name="Henrissat B."/>
            <person name="Kuo A."/>
            <person name="Liang C."/>
            <person name="Lipzen A."/>
            <person name="Lutzoni F."/>
            <person name="Magnuson J."/>
            <person name="Mondo S."/>
            <person name="Nolan M."/>
            <person name="Ohm R."/>
            <person name="Pangilinan J."/>
            <person name="Park H.-J."/>
            <person name="Ramirez L."/>
            <person name="Alfaro M."/>
            <person name="Sun H."/>
            <person name="Tritt A."/>
            <person name="Yoshinaga Y."/>
            <person name="Zwiers L.-H."/>
            <person name="Turgeon B."/>
            <person name="Goodwin S."/>
            <person name="Spatafora J."/>
            <person name="Crous P."/>
            <person name="Grigoriev I."/>
        </authorList>
    </citation>
    <scope>NUCLEOTIDE SEQUENCE</scope>
    <source>
        <strain evidence="2">CBS 690.94</strain>
    </source>
</reference>
<dbReference type="EMBL" id="MU001505">
    <property type="protein sequence ID" value="KAF2441888.1"/>
    <property type="molecule type" value="Genomic_DNA"/>
</dbReference>
<feature type="domain" description="DUF7918" evidence="1">
    <location>
        <begin position="2"/>
        <end position="183"/>
    </location>
</feature>
<comment type="caution">
    <text evidence="2">The sequence shown here is derived from an EMBL/GenBank/DDBJ whole genome shotgun (WGS) entry which is preliminary data.</text>
</comment>
<protein>
    <recommendedName>
        <fullName evidence="1">DUF7918 domain-containing protein</fullName>
    </recommendedName>
</protein>
<sequence length="200" mass="22785">MMKYIETPLSSEFIIRYKCSPGFRYASDHVYLEPSLDRKVVFIPDIRYSLKGGCESQICCGVEAWQGDVMQSHRFNFTELNIVEELMTDEMRRQMRDHGEIRLDFHFTEKGQTIAATDLPQLQFDDNGNSIAAKAVKETLAATGYMPTQPAGYSCPIREKIGGYLEEVKIVGKLGTFVFKYRTTGECFSKYQLQVTAQDA</sequence>
<dbReference type="InterPro" id="IPR057678">
    <property type="entry name" value="DUF7918"/>
</dbReference>
<evidence type="ECO:0000313" key="2">
    <source>
        <dbReference type="EMBL" id="KAF2441888.1"/>
    </source>
</evidence>
<dbReference type="AlphaFoldDB" id="A0A9P4PEV7"/>
<organism evidence="2 3">
    <name type="scientific">Karstenula rhodostoma CBS 690.94</name>
    <dbReference type="NCBI Taxonomy" id="1392251"/>
    <lineage>
        <taxon>Eukaryota</taxon>
        <taxon>Fungi</taxon>
        <taxon>Dikarya</taxon>
        <taxon>Ascomycota</taxon>
        <taxon>Pezizomycotina</taxon>
        <taxon>Dothideomycetes</taxon>
        <taxon>Pleosporomycetidae</taxon>
        <taxon>Pleosporales</taxon>
        <taxon>Massarineae</taxon>
        <taxon>Didymosphaeriaceae</taxon>
        <taxon>Karstenula</taxon>
    </lineage>
</organism>
<evidence type="ECO:0000259" key="1">
    <source>
        <dbReference type="Pfam" id="PF25534"/>
    </source>
</evidence>
<dbReference type="OrthoDB" id="3364132at2759"/>
<accession>A0A9P4PEV7</accession>
<gene>
    <name evidence="2" type="ORF">P171DRAFT_446700</name>
</gene>
<evidence type="ECO:0000313" key="3">
    <source>
        <dbReference type="Proteomes" id="UP000799764"/>
    </source>
</evidence>